<protein>
    <submittedName>
        <fullName evidence="6">Uncharacterized protein</fullName>
    </submittedName>
</protein>
<evidence type="ECO:0000313" key="7">
    <source>
        <dbReference type="Proteomes" id="UP001357223"/>
    </source>
</evidence>
<evidence type="ECO:0000313" key="6">
    <source>
        <dbReference type="EMBL" id="WVX84284.1"/>
    </source>
</evidence>
<gene>
    <name evidence="6" type="ORF">R4Z09_15555</name>
</gene>
<dbReference type="Proteomes" id="UP001357223">
    <property type="component" value="Chromosome"/>
</dbReference>
<dbReference type="EMBL" id="CP137640">
    <property type="protein sequence ID" value="WVX84284.1"/>
    <property type="molecule type" value="Genomic_DNA"/>
</dbReference>
<reference evidence="6 7" key="1">
    <citation type="submission" date="2023-10" db="EMBL/GenBank/DDBJ databases">
        <title>Niallia locisalis sp.nov. isolated from a salt pond sample.</title>
        <authorList>
            <person name="Li X.-J."/>
            <person name="Dong L."/>
        </authorList>
    </citation>
    <scope>NUCLEOTIDE SEQUENCE [LARGE SCALE GENOMIC DNA]</scope>
    <source>
        <strain evidence="6 7">DSM 29761</strain>
    </source>
</reference>
<proteinExistence type="inferred from homology"/>
<organism evidence="6 7">
    <name type="scientific">Niallia oryzisoli</name>
    <dbReference type="NCBI Taxonomy" id="1737571"/>
    <lineage>
        <taxon>Bacteria</taxon>
        <taxon>Bacillati</taxon>
        <taxon>Bacillota</taxon>
        <taxon>Bacilli</taxon>
        <taxon>Bacillales</taxon>
        <taxon>Bacillaceae</taxon>
        <taxon>Niallia</taxon>
    </lineage>
</organism>
<keyword evidence="4" id="KW-0274">FAD</keyword>
<evidence type="ECO:0000256" key="3">
    <source>
        <dbReference type="ARBA" id="ARBA00022630"/>
    </source>
</evidence>
<keyword evidence="7" id="KW-1185">Reference proteome</keyword>
<evidence type="ECO:0000256" key="4">
    <source>
        <dbReference type="ARBA" id="ARBA00022827"/>
    </source>
</evidence>
<sequence length="74" mass="8427">MEVFSENKRSHRIRAKNVVVTASTLETPRLLLISRVQGLAIGRYLTEHVSMIAISTIPRRQFSDKLGNFAILKF</sequence>
<comment type="similarity">
    <text evidence="2">Belongs to the GMC oxidoreductase family.</text>
</comment>
<dbReference type="InterPro" id="IPR051473">
    <property type="entry name" value="P2Ox-like"/>
</dbReference>
<keyword evidence="3" id="KW-0285">Flavoprotein</keyword>
<comment type="cofactor">
    <cofactor evidence="1">
        <name>FAD</name>
        <dbReference type="ChEBI" id="CHEBI:57692"/>
    </cofactor>
</comment>
<evidence type="ECO:0000256" key="1">
    <source>
        <dbReference type="ARBA" id="ARBA00001974"/>
    </source>
</evidence>
<accession>A0ABZ2CKE8</accession>
<dbReference type="PANTHER" id="PTHR42784:SF1">
    <property type="entry name" value="PYRANOSE 2-OXIDASE"/>
    <property type="match status" value="1"/>
</dbReference>
<name>A0ABZ2CKE8_9BACI</name>
<evidence type="ECO:0000256" key="2">
    <source>
        <dbReference type="ARBA" id="ARBA00010790"/>
    </source>
</evidence>
<keyword evidence="5" id="KW-0560">Oxidoreductase</keyword>
<dbReference type="PANTHER" id="PTHR42784">
    <property type="entry name" value="PYRANOSE 2-OXIDASE"/>
    <property type="match status" value="1"/>
</dbReference>
<dbReference type="RefSeq" id="WP_338453157.1">
    <property type="nucleotide sequence ID" value="NZ_CP137640.1"/>
</dbReference>
<evidence type="ECO:0000256" key="5">
    <source>
        <dbReference type="ARBA" id="ARBA00023002"/>
    </source>
</evidence>